<protein>
    <submittedName>
        <fullName evidence="3">Uncharacterized protein LOC107796874</fullName>
    </submittedName>
</protein>
<dbReference type="GeneID" id="107796874"/>
<dbReference type="PaxDb" id="4097-A0A1S4AES1"/>
<proteinExistence type="predicted"/>
<dbReference type="Pfam" id="PF14244">
    <property type="entry name" value="Retrotran_gag_3"/>
    <property type="match status" value="1"/>
</dbReference>
<sequence>MGSSLDDSITTSQIGATTVGAASVAASQNLDVSHPYFLAPSDFPGMQLVTSPFDGKGYGGWKRSMLIALTTKNKVGFINGSCPEPEINSNLYTSWTRCNNMVISWLLNSLSKEISESVIYSSTAKDLWNELEERFGQSCGTRLFQLQKELSILNQGSNDIAGYYTKLKHIWDKLDTLGAYEICSCNCNCGVRLKI</sequence>
<reference evidence="2" key="1">
    <citation type="journal article" date="2014" name="Nat. Commun.">
        <title>The tobacco genome sequence and its comparison with those of tomato and potato.</title>
        <authorList>
            <person name="Sierro N."/>
            <person name="Battey J.N."/>
            <person name="Ouadi S."/>
            <person name="Bakaher N."/>
            <person name="Bovet L."/>
            <person name="Willig A."/>
            <person name="Goepfert S."/>
            <person name="Peitsch M.C."/>
            <person name="Ivanov N.V."/>
        </authorList>
    </citation>
    <scope>NUCLEOTIDE SEQUENCE [LARGE SCALE GENOMIC DNA]</scope>
</reference>
<organism evidence="2 3">
    <name type="scientific">Nicotiana tabacum</name>
    <name type="common">Common tobacco</name>
    <dbReference type="NCBI Taxonomy" id="4097"/>
    <lineage>
        <taxon>Eukaryota</taxon>
        <taxon>Viridiplantae</taxon>
        <taxon>Streptophyta</taxon>
        <taxon>Embryophyta</taxon>
        <taxon>Tracheophyta</taxon>
        <taxon>Spermatophyta</taxon>
        <taxon>Magnoliopsida</taxon>
        <taxon>eudicotyledons</taxon>
        <taxon>Gunneridae</taxon>
        <taxon>Pentapetalae</taxon>
        <taxon>asterids</taxon>
        <taxon>lamiids</taxon>
        <taxon>Solanales</taxon>
        <taxon>Solanaceae</taxon>
        <taxon>Nicotianoideae</taxon>
        <taxon>Nicotianeae</taxon>
        <taxon>Nicotiana</taxon>
    </lineage>
</organism>
<evidence type="ECO:0000259" key="1">
    <source>
        <dbReference type="Pfam" id="PF14244"/>
    </source>
</evidence>
<evidence type="ECO:0000313" key="2">
    <source>
        <dbReference type="Proteomes" id="UP000790787"/>
    </source>
</evidence>
<dbReference type="RefSeq" id="XP_016475190.1">
    <property type="nucleotide sequence ID" value="XM_016619704.1"/>
</dbReference>
<name>A0A1S4AES1_TOBAC</name>
<dbReference type="InterPro" id="IPR029472">
    <property type="entry name" value="Copia-like_N"/>
</dbReference>
<dbReference type="OrthoDB" id="1302035at2759"/>
<dbReference type="AlphaFoldDB" id="A0A1S4AES1"/>
<dbReference type="PANTHER" id="PTHR37610">
    <property type="entry name" value="CCHC-TYPE DOMAIN-CONTAINING PROTEIN"/>
    <property type="match status" value="1"/>
</dbReference>
<accession>A0A1S4AES1</accession>
<keyword evidence="2" id="KW-1185">Reference proteome</keyword>
<evidence type="ECO:0000313" key="3">
    <source>
        <dbReference type="RefSeq" id="XP_016475190.1"/>
    </source>
</evidence>
<reference evidence="3" key="2">
    <citation type="submission" date="2025-08" db="UniProtKB">
        <authorList>
            <consortium name="RefSeq"/>
        </authorList>
    </citation>
    <scope>IDENTIFICATION</scope>
    <source>
        <tissue evidence="3">Leaf</tissue>
    </source>
</reference>
<dbReference type="KEGG" id="nta:107796874"/>
<feature type="domain" description="Retrotransposon Copia-like N-terminal" evidence="1">
    <location>
        <begin position="40"/>
        <end position="86"/>
    </location>
</feature>
<gene>
    <name evidence="3" type="primary">LOC107796874</name>
</gene>
<dbReference type="OMA" id="MHASWRR"/>
<dbReference type="Proteomes" id="UP000790787">
    <property type="component" value="Chromosome 19"/>
</dbReference>
<dbReference type="PANTHER" id="PTHR37610:SF6">
    <property type="entry name" value="GAG-POLYPEPTIDE OF LTR COPIA-TYPE-RELATED"/>
    <property type="match status" value="1"/>
</dbReference>